<proteinExistence type="predicted"/>
<dbReference type="AlphaFoldDB" id="A0A1C3WU10"/>
<evidence type="ECO:0000256" key="2">
    <source>
        <dbReference type="ARBA" id="ARBA00023002"/>
    </source>
</evidence>
<evidence type="ECO:0000256" key="3">
    <source>
        <dbReference type="NCBIfam" id="TIGR02272"/>
    </source>
</evidence>
<dbReference type="PANTHER" id="PTHR41517">
    <property type="entry name" value="1,2-DIOXYGENASE PROTEIN-RELATED"/>
    <property type="match status" value="1"/>
</dbReference>
<gene>
    <name evidence="5" type="ORF">GA0061101_11782</name>
</gene>
<dbReference type="Pfam" id="PF07883">
    <property type="entry name" value="Cupin_2"/>
    <property type="match status" value="2"/>
</dbReference>
<dbReference type="SUPFAM" id="SSF51182">
    <property type="entry name" value="RmlC-like cupins"/>
    <property type="match status" value="1"/>
</dbReference>
<sequence>MTTESNTPNTIERSAYYAELSALQLAPLWERLKGLVPTDPRPNAVPYHWAWNLVRPQLLTAGRAITAEEAERRVLVLENPGLEGKSQITDTLYAGLQLIMPGEVAPAHRHTQSALRFMLEGVGGFTAVSGEKTTMHRGDLVLTPYWTWHDHGHDGDEPVIWLDGLDVPLVNFLKAGFREEHQANRQVLSKPEGDSLARFGSGLLPVVMPSMSGTSPVFNYPYARTREALDVLQRSTDIDKHLGICMRYVNPVNGDWAIPTLGTTIRLLPKGFNSTFYRSTESAVFVVIEGEPTVIVEGSAPVVLGPNDVFAVPGWLRHRFESSSSDSILFSFSDRPVHEKLGLLREERS</sequence>
<keyword evidence="2" id="KW-0560">Oxidoreductase</keyword>
<name>A0A1C3WU10_9HYPH</name>
<dbReference type="CDD" id="cd06992">
    <property type="entry name" value="cupin_GDO-like_C"/>
    <property type="match status" value="1"/>
</dbReference>
<dbReference type="InterPro" id="IPR014710">
    <property type="entry name" value="RmlC-like_jellyroll"/>
</dbReference>
<accession>A0A1C3WU10</accession>
<dbReference type="EMBL" id="FMAF01000017">
    <property type="protein sequence ID" value="SCB43533.1"/>
    <property type="molecule type" value="Genomic_DNA"/>
</dbReference>
<dbReference type="InterPro" id="IPR013096">
    <property type="entry name" value="Cupin_2"/>
</dbReference>
<organism evidence="5 6">
    <name type="scientific">Rhizobium lusitanum</name>
    <dbReference type="NCBI Taxonomy" id="293958"/>
    <lineage>
        <taxon>Bacteria</taxon>
        <taxon>Pseudomonadati</taxon>
        <taxon>Pseudomonadota</taxon>
        <taxon>Alphaproteobacteria</taxon>
        <taxon>Hyphomicrobiales</taxon>
        <taxon>Rhizobiaceae</taxon>
        <taxon>Rhizobium/Agrobacterium group</taxon>
        <taxon>Rhizobium</taxon>
    </lineage>
</organism>
<evidence type="ECO:0000313" key="5">
    <source>
        <dbReference type="EMBL" id="SCB43533.1"/>
    </source>
</evidence>
<dbReference type="Gene3D" id="2.60.120.10">
    <property type="entry name" value="Jelly Rolls"/>
    <property type="match status" value="1"/>
</dbReference>
<evidence type="ECO:0000313" key="6">
    <source>
        <dbReference type="Proteomes" id="UP000199205"/>
    </source>
</evidence>
<dbReference type="OrthoDB" id="285029at2"/>
<dbReference type="InterPro" id="IPR011051">
    <property type="entry name" value="RmlC_Cupin_sf"/>
</dbReference>
<keyword evidence="1 5" id="KW-0223">Dioxygenase</keyword>
<dbReference type="PANTHER" id="PTHR41517:SF1">
    <property type="entry name" value="CUPIN"/>
    <property type="match status" value="1"/>
</dbReference>
<evidence type="ECO:0000256" key="1">
    <source>
        <dbReference type="ARBA" id="ARBA00022964"/>
    </source>
</evidence>
<dbReference type="NCBIfam" id="TIGR02272">
    <property type="entry name" value="gentisate_1_2"/>
    <property type="match status" value="1"/>
</dbReference>
<dbReference type="InterPro" id="IPR047183">
    <property type="entry name" value="GDO-like"/>
</dbReference>
<dbReference type="RefSeq" id="WP_092575656.1">
    <property type="nucleotide sequence ID" value="NZ_FMAF01000017.1"/>
</dbReference>
<feature type="domain" description="Cupin type-2" evidence="4">
    <location>
        <begin position="96"/>
        <end position="163"/>
    </location>
</feature>
<evidence type="ECO:0000259" key="4">
    <source>
        <dbReference type="Pfam" id="PF07883"/>
    </source>
</evidence>
<dbReference type="CDD" id="cd02216">
    <property type="entry name" value="cupin_GDO-like_N"/>
    <property type="match status" value="1"/>
</dbReference>
<reference evidence="5 6" key="1">
    <citation type="submission" date="2016-08" db="EMBL/GenBank/DDBJ databases">
        <authorList>
            <person name="Seilhamer J.J."/>
        </authorList>
    </citation>
    <scope>NUCLEOTIDE SEQUENCE [LARGE SCALE GENOMIC DNA]</scope>
    <source>
        <strain evidence="5 6">P1-7</strain>
    </source>
</reference>
<dbReference type="EC" id="1.13.11.4" evidence="3"/>
<protein>
    <recommendedName>
        <fullName evidence="3">Gentisate 1,2-dioxygenase</fullName>
        <ecNumber evidence="3">1.13.11.4</ecNumber>
    </recommendedName>
</protein>
<dbReference type="InterPro" id="IPR011960">
    <property type="entry name" value="Gentisate_dOase"/>
</dbReference>
<dbReference type="GO" id="GO:0047922">
    <property type="term" value="F:gentisate 1,2-dioxygenase activity"/>
    <property type="evidence" value="ECO:0007669"/>
    <property type="project" value="UniProtKB-UniRule"/>
</dbReference>
<feature type="domain" description="Cupin type-2" evidence="4">
    <location>
        <begin position="268"/>
        <end position="325"/>
    </location>
</feature>
<dbReference type="Proteomes" id="UP000199205">
    <property type="component" value="Unassembled WGS sequence"/>
</dbReference>